<dbReference type="EMBL" id="AEPE02000003">
    <property type="protein sequence ID" value="EFZ37382.1"/>
    <property type="molecule type" value="Genomic_DNA"/>
</dbReference>
<dbReference type="HOGENOM" id="CLU_114941_1_0_10"/>
<proteinExistence type="predicted"/>
<evidence type="ECO:0000313" key="2">
    <source>
        <dbReference type="Proteomes" id="UP000005580"/>
    </source>
</evidence>
<accession>E7RNT9</accession>
<dbReference type="Proteomes" id="UP000005580">
    <property type="component" value="Unassembled WGS sequence"/>
</dbReference>
<protein>
    <submittedName>
        <fullName evidence="1">Uncharacterized protein</fullName>
    </submittedName>
</protein>
<sequence>MTTLPDTDTVLEAIRDDFELLCRTRKEDNITWTAPVCDLVELTHTMWARGYLLNIFGRRVLFGQFTEQLCTRLHIVPPKNAYAVINNIHMRKDAYNTSLITRLGRMIGTQGDRHPLKRFVSNGMKEER</sequence>
<organism evidence="1 2">
    <name type="scientific">Hoylesella oralis ATCC 33269</name>
    <dbReference type="NCBI Taxonomy" id="873533"/>
    <lineage>
        <taxon>Bacteria</taxon>
        <taxon>Pseudomonadati</taxon>
        <taxon>Bacteroidota</taxon>
        <taxon>Bacteroidia</taxon>
        <taxon>Bacteroidales</taxon>
        <taxon>Prevotellaceae</taxon>
        <taxon>Hoylesella</taxon>
    </lineage>
</organism>
<comment type="caution">
    <text evidence="1">The sequence shown here is derived from an EMBL/GenBank/DDBJ whole genome shotgun (WGS) entry which is preliminary data.</text>
</comment>
<reference evidence="1" key="1">
    <citation type="submission" date="2011-01" db="EMBL/GenBank/DDBJ databases">
        <authorList>
            <person name="Muzny D."/>
            <person name="Qin X."/>
            <person name="Buhay C."/>
            <person name="Dugan-Rocha S."/>
            <person name="Ding Y."/>
            <person name="Chen G."/>
            <person name="Hawes A."/>
            <person name="Holder M."/>
            <person name="Jhangiani S."/>
            <person name="Johnson A."/>
            <person name="Khan Z."/>
            <person name="Li Z."/>
            <person name="Liu W."/>
            <person name="Liu X."/>
            <person name="Perez L."/>
            <person name="Shen H."/>
            <person name="Wang Q."/>
            <person name="Watt J."/>
            <person name="Xi L."/>
            <person name="Xin Y."/>
            <person name="Zhou J."/>
            <person name="Deng J."/>
            <person name="Jiang H."/>
            <person name="Liu Y."/>
            <person name="Qu J."/>
            <person name="Song X.-Z."/>
            <person name="Zhang L."/>
            <person name="Villasana D."/>
            <person name="Johnson A."/>
            <person name="Liu J."/>
            <person name="Liyanage D."/>
            <person name="Lorensuhewa L."/>
            <person name="Robinson T."/>
            <person name="Song A."/>
            <person name="Song B.-B."/>
            <person name="Dinh H."/>
            <person name="Thornton R."/>
            <person name="Coyle M."/>
            <person name="Francisco L."/>
            <person name="Jackson L."/>
            <person name="Javaid M."/>
            <person name="Korchina V."/>
            <person name="Kovar C."/>
            <person name="Mata R."/>
            <person name="Mathew T."/>
            <person name="Ngo R."/>
            <person name="Nguyen L."/>
            <person name="Nguyen N."/>
            <person name="Okwuonu G."/>
            <person name="Ongeri F."/>
            <person name="Pham C."/>
            <person name="Simmons D."/>
            <person name="Wilczek-Boney K."/>
            <person name="Hale W."/>
            <person name="Jakkamsetti A."/>
            <person name="Pham P."/>
            <person name="Ruth R."/>
            <person name="San Lucas F."/>
            <person name="Warren J."/>
            <person name="Zhang J."/>
            <person name="Zhao Z."/>
            <person name="Zhou C."/>
            <person name="Zhu D."/>
            <person name="Lee S."/>
            <person name="Bess C."/>
            <person name="Blankenburg K."/>
            <person name="Forbes L."/>
            <person name="Fu Q."/>
            <person name="Gubbala S."/>
            <person name="Hirani K."/>
            <person name="Jayaseelan J.C."/>
            <person name="Lara F."/>
            <person name="Munidasa M."/>
            <person name="Palculict T."/>
            <person name="Patil S."/>
            <person name="Pu L.-L."/>
            <person name="Saada N."/>
            <person name="Tang L."/>
            <person name="Weissenberger G."/>
            <person name="Zhu Y."/>
            <person name="Hemphill L."/>
            <person name="Shang Y."/>
            <person name="Youmans B."/>
            <person name="Ayvaz T."/>
            <person name="Ross M."/>
            <person name="Santibanez J."/>
            <person name="Aqrawi P."/>
            <person name="Gross S."/>
            <person name="Joshi V."/>
            <person name="Fowler G."/>
            <person name="Nazareth L."/>
            <person name="Reid J."/>
            <person name="Worley K."/>
            <person name="Petrosino J."/>
            <person name="Highlander S."/>
            <person name="Gibbs R."/>
        </authorList>
    </citation>
    <scope>NUCLEOTIDE SEQUENCE [LARGE SCALE GENOMIC DNA]</scope>
    <source>
        <strain evidence="1">ATCC 33269</strain>
    </source>
</reference>
<gene>
    <name evidence="1" type="ORF">HMPREF0663_10840</name>
</gene>
<keyword evidence="2" id="KW-1185">Reference proteome</keyword>
<name>E7RNT9_9BACT</name>
<evidence type="ECO:0000313" key="1">
    <source>
        <dbReference type="EMBL" id="EFZ37382.1"/>
    </source>
</evidence>
<dbReference type="AlphaFoldDB" id="E7RNT9"/>